<sequence>MWNERGPQRLEQLLRAFGRLADRGLLRLDDPQVTVTLYAHGMVLIPDQAMMRLGTTPDEPTI</sequence>
<dbReference type="EMBL" id="CP108318">
    <property type="protein sequence ID" value="WTW65953.1"/>
    <property type="molecule type" value="Genomic_DNA"/>
</dbReference>
<name>A0AAU2VEM2_9ACTN</name>
<proteinExistence type="predicted"/>
<protein>
    <submittedName>
        <fullName evidence="1">Uncharacterized protein</fullName>
    </submittedName>
</protein>
<organism evidence="1">
    <name type="scientific">Streptomyces sp. NBC_00003</name>
    <dbReference type="NCBI Taxonomy" id="2903608"/>
    <lineage>
        <taxon>Bacteria</taxon>
        <taxon>Bacillati</taxon>
        <taxon>Actinomycetota</taxon>
        <taxon>Actinomycetes</taxon>
        <taxon>Kitasatosporales</taxon>
        <taxon>Streptomycetaceae</taxon>
        <taxon>Streptomyces</taxon>
    </lineage>
</organism>
<evidence type="ECO:0000313" key="1">
    <source>
        <dbReference type="EMBL" id="WTW65953.1"/>
    </source>
</evidence>
<dbReference type="Gene3D" id="1.10.357.10">
    <property type="entry name" value="Tetracycline Repressor, domain 2"/>
    <property type="match status" value="1"/>
</dbReference>
<reference evidence="1" key="1">
    <citation type="submission" date="2022-10" db="EMBL/GenBank/DDBJ databases">
        <title>The complete genomes of actinobacterial strains from the NBC collection.</title>
        <authorList>
            <person name="Joergensen T.S."/>
            <person name="Alvarez Arevalo M."/>
            <person name="Sterndorff E.B."/>
            <person name="Faurdal D."/>
            <person name="Vuksanovic O."/>
            <person name="Mourched A.-S."/>
            <person name="Charusanti P."/>
            <person name="Shaw S."/>
            <person name="Blin K."/>
            <person name="Weber T."/>
        </authorList>
    </citation>
    <scope>NUCLEOTIDE SEQUENCE</scope>
    <source>
        <strain evidence="1">NBC_00003</strain>
    </source>
</reference>
<gene>
    <name evidence="1" type="ORF">OG549_37915</name>
</gene>
<dbReference type="AlphaFoldDB" id="A0AAU2VEM2"/>
<accession>A0AAU2VEM2</accession>